<evidence type="ECO:0000313" key="2">
    <source>
        <dbReference type="EMBL" id="ADQ80503.1"/>
    </source>
</evidence>
<feature type="transmembrane region" description="Helical" evidence="1">
    <location>
        <begin position="92"/>
        <end position="109"/>
    </location>
</feature>
<name>E4T709_PALPW</name>
<protein>
    <submittedName>
        <fullName evidence="2">Uncharacterized protein</fullName>
    </submittedName>
</protein>
<feature type="transmembrane region" description="Helical" evidence="1">
    <location>
        <begin position="124"/>
        <end position="143"/>
    </location>
</feature>
<keyword evidence="3" id="KW-1185">Reference proteome</keyword>
<evidence type="ECO:0000256" key="1">
    <source>
        <dbReference type="SAM" id="Phobius"/>
    </source>
</evidence>
<keyword evidence="1" id="KW-0812">Transmembrane</keyword>
<dbReference type="HOGENOM" id="CLU_1711460_0_0_10"/>
<feature type="transmembrane region" description="Helical" evidence="1">
    <location>
        <begin position="22"/>
        <end position="47"/>
    </location>
</feature>
<organism evidence="2 3">
    <name type="scientific">Paludibacter propionicigenes (strain DSM 17365 / JCM 13257 / WB4)</name>
    <dbReference type="NCBI Taxonomy" id="694427"/>
    <lineage>
        <taxon>Bacteria</taxon>
        <taxon>Pseudomonadati</taxon>
        <taxon>Bacteroidota</taxon>
        <taxon>Bacteroidia</taxon>
        <taxon>Bacteroidales</taxon>
        <taxon>Paludibacteraceae</taxon>
        <taxon>Paludibacter</taxon>
    </lineage>
</organism>
<keyword evidence="1" id="KW-0472">Membrane</keyword>
<feature type="transmembrane region" description="Helical" evidence="1">
    <location>
        <begin position="59"/>
        <end position="80"/>
    </location>
</feature>
<sequence length="153" mass="17908">MEALSLIECRNTQKAMNGILKILKYIVVILIIFSLFGLLMELGFSYFNQSKNQEHKLTFMNFLLPWLITVGFMIFGSIEMYTVRTNIVKTKIILILLGLLELISIRWQFEFLIWTIEKRNIGDIFPILTGILMIAFVFVKLSLNLVKLKRQEK</sequence>
<proteinExistence type="predicted"/>
<dbReference type="KEGG" id="ppn:Palpr_2370"/>
<dbReference type="Proteomes" id="UP000008718">
    <property type="component" value="Chromosome"/>
</dbReference>
<dbReference type="EMBL" id="CP002345">
    <property type="protein sequence ID" value="ADQ80503.1"/>
    <property type="molecule type" value="Genomic_DNA"/>
</dbReference>
<dbReference type="STRING" id="694427.Palpr_2370"/>
<dbReference type="AlphaFoldDB" id="E4T709"/>
<keyword evidence="1" id="KW-1133">Transmembrane helix</keyword>
<evidence type="ECO:0000313" key="3">
    <source>
        <dbReference type="Proteomes" id="UP000008718"/>
    </source>
</evidence>
<gene>
    <name evidence="2" type="ordered locus">Palpr_2370</name>
</gene>
<reference key="1">
    <citation type="submission" date="2010-11" db="EMBL/GenBank/DDBJ databases">
        <title>The complete genome of Paludibacter propionicigenes DSM 17365.</title>
        <authorList>
            <consortium name="US DOE Joint Genome Institute (JGI-PGF)"/>
            <person name="Lucas S."/>
            <person name="Copeland A."/>
            <person name="Lapidus A."/>
            <person name="Bruce D."/>
            <person name="Goodwin L."/>
            <person name="Pitluck S."/>
            <person name="Kyrpides N."/>
            <person name="Mavromatis K."/>
            <person name="Ivanova N."/>
            <person name="Munk A.C."/>
            <person name="Brettin T."/>
            <person name="Detter J.C."/>
            <person name="Han C."/>
            <person name="Tapia R."/>
            <person name="Land M."/>
            <person name="Hauser L."/>
            <person name="Markowitz V."/>
            <person name="Cheng J.-F."/>
            <person name="Hugenholtz P."/>
            <person name="Woyke T."/>
            <person name="Wu D."/>
            <person name="Gronow S."/>
            <person name="Wellnitz S."/>
            <person name="Brambilla E."/>
            <person name="Klenk H.-P."/>
            <person name="Eisen J.A."/>
        </authorList>
    </citation>
    <scope>NUCLEOTIDE SEQUENCE</scope>
    <source>
        <strain>WB4</strain>
    </source>
</reference>
<accession>E4T709</accession>
<reference evidence="2 3" key="2">
    <citation type="journal article" date="2011" name="Stand. Genomic Sci.">
        <title>Complete genome sequence of Paludibacter propionicigenes type strain (WB4).</title>
        <authorList>
            <person name="Gronow S."/>
            <person name="Munk C."/>
            <person name="Lapidus A."/>
            <person name="Nolan M."/>
            <person name="Lucas S."/>
            <person name="Hammon N."/>
            <person name="Deshpande S."/>
            <person name="Cheng J.F."/>
            <person name="Tapia R."/>
            <person name="Han C."/>
            <person name="Goodwin L."/>
            <person name="Pitluck S."/>
            <person name="Liolios K."/>
            <person name="Ivanova N."/>
            <person name="Mavromatis K."/>
            <person name="Mikhailova N."/>
            <person name="Pati A."/>
            <person name="Chen A."/>
            <person name="Palaniappan K."/>
            <person name="Land M."/>
            <person name="Hauser L."/>
            <person name="Chang Y.J."/>
            <person name="Jeffries C.D."/>
            <person name="Brambilla E."/>
            <person name="Rohde M."/>
            <person name="Goker M."/>
            <person name="Detter J.C."/>
            <person name="Woyke T."/>
            <person name="Bristow J."/>
            <person name="Eisen J.A."/>
            <person name="Markowitz V."/>
            <person name="Hugenholtz P."/>
            <person name="Kyrpides N.C."/>
            <person name="Klenk H.P."/>
        </authorList>
    </citation>
    <scope>NUCLEOTIDE SEQUENCE [LARGE SCALE GENOMIC DNA]</scope>
    <source>
        <strain evidence="3">DSM 17365 / JCM 13257 / WB4</strain>
    </source>
</reference>
<dbReference type="RefSeq" id="WP_013445872.1">
    <property type="nucleotide sequence ID" value="NC_014734.1"/>
</dbReference>